<proteinExistence type="predicted"/>
<gene>
    <name evidence="2" type="ORF">LMG26411_00618</name>
</gene>
<evidence type="ECO:0008006" key="4">
    <source>
        <dbReference type="Google" id="ProtNLM"/>
    </source>
</evidence>
<dbReference type="Proteomes" id="UP000672657">
    <property type="component" value="Unassembled WGS sequence"/>
</dbReference>
<protein>
    <recommendedName>
        <fullName evidence="4">DUF3618 domain-containing protein</fullName>
    </recommendedName>
</protein>
<comment type="caution">
    <text evidence="2">The sequence shown here is derived from an EMBL/GenBank/DDBJ whole genome shotgun (WGS) entry which is preliminary data.</text>
</comment>
<reference evidence="2 3" key="1">
    <citation type="submission" date="2021-03" db="EMBL/GenBank/DDBJ databases">
        <authorList>
            <person name="Peeters C."/>
        </authorList>
    </citation>
    <scope>NUCLEOTIDE SEQUENCE [LARGE SCALE GENOMIC DNA]</scope>
    <source>
        <strain evidence="2 3">LMG 26411</strain>
    </source>
</reference>
<dbReference type="RefSeq" id="WP_211951832.1">
    <property type="nucleotide sequence ID" value="NZ_CAJPVI010000002.1"/>
</dbReference>
<accession>A0ABM8TBJ7</accession>
<organism evidence="2 3">
    <name type="scientific">Cupriavidus numazuensis</name>
    <dbReference type="NCBI Taxonomy" id="221992"/>
    <lineage>
        <taxon>Bacteria</taxon>
        <taxon>Pseudomonadati</taxon>
        <taxon>Pseudomonadota</taxon>
        <taxon>Betaproteobacteria</taxon>
        <taxon>Burkholderiales</taxon>
        <taxon>Burkholderiaceae</taxon>
        <taxon>Cupriavidus</taxon>
    </lineage>
</organism>
<evidence type="ECO:0000313" key="2">
    <source>
        <dbReference type="EMBL" id="CAG2132439.1"/>
    </source>
</evidence>
<keyword evidence="1" id="KW-1133">Transmembrane helix</keyword>
<name>A0ABM8TBJ7_9BURK</name>
<evidence type="ECO:0000256" key="1">
    <source>
        <dbReference type="SAM" id="Phobius"/>
    </source>
</evidence>
<dbReference type="EMBL" id="CAJPVI010000002">
    <property type="protein sequence ID" value="CAG2132439.1"/>
    <property type="molecule type" value="Genomic_DNA"/>
</dbReference>
<keyword evidence="3" id="KW-1185">Reference proteome</keyword>
<evidence type="ECO:0000313" key="3">
    <source>
        <dbReference type="Proteomes" id="UP000672657"/>
    </source>
</evidence>
<keyword evidence="1" id="KW-0812">Transmembrane</keyword>
<feature type="transmembrane region" description="Helical" evidence="1">
    <location>
        <begin position="77"/>
        <end position="95"/>
    </location>
</feature>
<sequence>MSDTTTPGAELLIDYRLSQLERAVTKLVEQNATIIAMEQRHLETREALERAFKSLKEQDGRIRAIETDLPTMRLVRGWVITGVLAVMAASGTVVVKSVTTMPPALATQPSRTG</sequence>
<keyword evidence="1" id="KW-0472">Membrane</keyword>